<dbReference type="GO" id="GO:0015293">
    <property type="term" value="F:symporter activity"/>
    <property type="evidence" value="ECO:0007669"/>
    <property type="project" value="UniProtKB-KW"/>
</dbReference>
<comment type="subcellular location">
    <subcellularLocation>
        <location evidence="1">Cell membrane</location>
        <topology evidence="1">Multi-pass membrane protein</topology>
    </subcellularLocation>
</comment>
<gene>
    <name evidence="9" type="ORF">BET03_10200</name>
</gene>
<dbReference type="Pfam" id="PF00375">
    <property type="entry name" value="SDF"/>
    <property type="match status" value="1"/>
</dbReference>
<accession>A0A419T5W6</accession>
<feature type="transmembrane region" description="Helical" evidence="8">
    <location>
        <begin position="97"/>
        <end position="118"/>
    </location>
</feature>
<evidence type="ECO:0000256" key="6">
    <source>
        <dbReference type="ARBA" id="ARBA00022989"/>
    </source>
</evidence>
<dbReference type="Proteomes" id="UP000284177">
    <property type="component" value="Unassembled WGS sequence"/>
</dbReference>
<dbReference type="PANTHER" id="PTHR42865:SF7">
    <property type="entry name" value="PROTON_GLUTAMATE-ASPARTATE SYMPORTER"/>
    <property type="match status" value="1"/>
</dbReference>
<name>A0A419T5W6_9FIRM</name>
<sequence length="439" mass="47192">MFPLNISILVGLLLLGILYLIQRQKVSFGIRVLTAMGLGIAFGTIFKQDAQSMVPIGYGFVKLIKMLVMPLVVAAIISSITSLDNPTQLRKIGFKTIGWFLFTAAIASLIGIVVANVLDLGAGMNFAQDTSYKAREIPKLSSVFLDLVPSNPIAEMANGKILPVIIFSVLIGIALTIENTRKPEVIKPVKEFIEGFTQLMFRVTKMVLKLTPYGVFGLMANVASKYGISTLLPLGKVVIAVYLAAILQIGLTYGSLLTFVAKVNPIRFFKKVYPAQVVAFTTRSSYGTLPVTLRTLKERVKISEKIATFVAPLGATINMDGCGGLYPAIVAVFVAKVFNIDLTLTHYIMLITTATLASIGTAGVPGTASIMTTVVLTSLGLPLEGIAMVLGIDAVLDMARTCVNVTGDTVVSLLVANSEKQFDREGFNRDTKESLELNP</sequence>
<dbReference type="Gene3D" id="1.10.3860.10">
    <property type="entry name" value="Sodium:dicarboxylate symporter"/>
    <property type="match status" value="1"/>
</dbReference>
<dbReference type="FunFam" id="1.10.3860.10:FF:000001">
    <property type="entry name" value="C4-dicarboxylate transport protein"/>
    <property type="match status" value="1"/>
</dbReference>
<dbReference type="GO" id="GO:0006835">
    <property type="term" value="P:dicarboxylic acid transport"/>
    <property type="evidence" value="ECO:0007669"/>
    <property type="project" value="TreeGrafter"/>
</dbReference>
<dbReference type="AlphaFoldDB" id="A0A419T5W6"/>
<feature type="transmembrane region" description="Helical" evidence="8">
    <location>
        <begin position="210"/>
        <end position="228"/>
    </location>
</feature>
<feature type="transmembrane region" description="Helical" evidence="8">
    <location>
        <begin position="6"/>
        <end position="21"/>
    </location>
</feature>
<evidence type="ECO:0000256" key="2">
    <source>
        <dbReference type="ARBA" id="ARBA00022448"/>
    </source>
</evidence>
<keyword evidence="6 8" id="KW-1133">Transmembrane helix</keyword>
<dbReference type="EMBL" id="MCIB01000008">
    <property type="protein sequence ID" value="RKD32977.1"/>
    <property type="molecule type" value="Genomic_DNA"/>
</dbReference>
<evidence type="ECO:0000256" key="7">
    <source>
        <dbReference type="ARBA" id="ARBA00023136"/>
    </source>
</evidence>
<feature type="transmembrane region" description="Helical" evidence="8">
    <location>
        <begin position="28"/>
        <end position="46"/>
    </location>
</feature>
<keyword evidence="5" id="KW-0769">Symport</keyword>
<evidence type="ECO:0000256" key="3">
    <source>
        <dbReference type="ARBA" id="ARBA00022475"/>
    </source>
</evidence>
<evidence type="ECO:0000313" key="9">
    <source>
        <dbReference type="EMBL" id="RKD32977.1"/>
    </source>
</evidence>
<keyword evidence="10" id="KW-1185">Reference proteome</keyword>
<proteinExistence type="predicted"/>
<feature type="transmembrane region" description="Helical" evidence="8">
    <location>
        <begin position="240"/>
        <end position="261"/>
    </location>
</feature>
<feature type="transmembrane region" description="Helical" evidence="8">
    <location>
        <begin position="161"/>
        <end position="177"/>
    </location>
</feature>
<dbReference type="InterPro" id="IPR036458">
    <property type="entry name" value="Na:dicarbo_symporter_sf"/>
</dbReference>
<dbReference type="SUPFAM" id="SSF118215">
    <property type="entry name" value="Proton glutamate symport protein"/>
    <property type="match status" value="1"/>
</dbReference>
<evidence type="ECO:0000256" key="5">
    <source>
        <dbReference type="ARBA" id="ARBA00022847"/>
    </source>
</evidence>
<evidence type="ECO:0000256" key="1">
    <source>
        <dbReference type="ARBA" id="ARBA00004651"/>
    </source>
</evidence>
<evidence type="ECO:0000256" key="8">
    <source>
        <dbReference type="SAM" id="Phobius"/>
    </source>
</evidence>
<feature type="transmembrane region" description="Helical" evidence="8">
    <location>
        <begin position="66"/>
        <end position="85"/>
    </location>
</feature>
<dbReference type="PRINTS" id="PR00173">
    <property type="entry name" value="EDTRNSPORT"/>
</dbReference>
<dbReference type="GO" id="GO:0005886">
    <property type="term" value="C:plasma membrane"/>
    <property type="evidence" value="ECO:0007669"/>
    <property type="project" value="UniProtKB-SubCell"/>
</dbReference>
<dbReference type="InterPro" id="IPR001991">
    <property type="entry name" value="Na-dicarboxylate_symporter"/>
</dbReference>
<evidence type="ECO:0000256" key="4">
    <source>
        <dbReference type="ARBA" id="ARBA00022692"/>
    </source>
</evidence>
<keyword evidence="3" id="KW-1003">Cell membrane</keyword>
<evidence type="ECO:0000313" key="10">
    <source>
        <dbReference type="Proteomes" id="UP000284177"/>
    </source>
</evidence>
<protein>
    <submittedName>
        <fullName evidence="9">Amino acid:proton symporter</fullName>
    </submittedName>
</protein>
<keyword evidence="7 8" id="KW-0472">Membrane</keyword>
<comment type="caution">
    <text evidence="9">The sequence shown here is derived from an EMBL/GenBank/DDBJ whole genome shotgun (WGS) entry which is preliminary data.</text>
</comment>
<reference evidence="9 10" key="1">
    <citation type="submission" date="2016-08" db="EMBL/GenBank/DDBJ databases">
        <title>Novel Firmicutes and Novel Genomes.</title>
        <authorList>
            <person name="Poppleton D.I."/>
            <person name="Gribaldo S."/>
        </authorList>
    </citation>
    <scope>NUCLEOTIDE SEQUENCE [LARGE SCALE GENOMIC DNA]</scope>
    <source>
        <strain evidence="9 10">CTT3</strain>
    </source>
</reference>
<organism evidence="9 10">
    <name type="scientific">Thermohalobacter berrensis</name>
    <dbReference type="NCBI Taxonomy" id="99594"/>
    <lineage>
        <taxon>Bacteria</taxon>
        <taxon>Bacillati</taxon>
        <taxon>Bacillota</taxon>
        <taxon>Tissierellia</taxon>
        <taxon>Tissierellales</taxon>
        <taxon>Thermohalobacteraceae</taxon>
        <taxon>Thermohalobacter</taxon>
    </lineage>
</organism>
<dbReference type="PANTHER" id="PTHR42865">
    <property type="entry name" value="PROTON/GLUTAMATE-ASPARTATE SYMPORTER"/>
    <property type="match status" value="1"/>
</dbReference>
<keyword evidence="4 8" id="KW-0812">Transmembrane</keyword>
<keyword evidence="2" id="KW-0813">Transport</keyword>